<name>A0A5J5IAV0_9BACT</name>
<keyword evidence="7 8" id="KW-0472">Membrane</keyword>
<feature type="transmembrane region" description="Helical" evidence="8">
    <location>
        <begin position="87"/>
        <end position="107"/>
    </location>
</feature>
<reference evidence="9 10" key="1">
    <citation type="submission" date="2019-09" db="EMBL/GenBank/DDBJ databases">
        <title>Draft genome sequence of Ginsengibacter sp. BR5-29.</title>
        <authorList>
            <person name="Im W.-T."/>
        </authorList>
    </citation>
    <scope>NUCLEOTIDE SEQUENCE [LARGE SCALE GENOMIC DNA]</scope>
    <source>
        <strain evidence="9 10">BR5-29</strain>
    </source>
</reference>
<comment type="caution">
    <text evidence="9">The sequence shown here is derived from an EMBL/GenBank/DDBJ whole genome shotgun (WGS) entry which is preliminary data.</text>
</comment>
<dbReference type="EMBL" id="VYQF01000013">
    <property type="protein sequence ID" value="KAA9034608.1"/>
    <property type="molecule type" value="Genomic_DNA"/>
</dbReference>
<evidence type="ECO:0000256" key="3">
    <source>
        <dbReference type="ARBA" id="ARBA00022670"/>
    </source>
</evidence>
<evidence type="ECO:0000313" key="9">
    <source>
        <dbReference type="EMBL" id="KAA9034608.1"/>
    </source>
</evidence>
<evidence type="ECO:0008006" key="11">
    <source>
        <dbReference type="Google" id="ProtNLM"/>
    </source>
</evidence>
<evidence type="ECO:0000256" key="1">
    <source>
        <dbReference type="ARBA" id="ARBA00004651"/>
    </source>
</evidence>
<evidence type="ECO:0000256" key="5">
    <source>
        <dbReference type="ARBA" id="ARBA00022801"/>
    </source>
</evidence>
<keyword evidence="4 8" id="KW-0812">Transmembrane</keyword>
<dbReference type="NCBIfam" id="TIGR04178">
    <property type="entry name" value="exo_archaeo"/>
    <property type="match status" value="1"/>
</dbReference>
<feature type="transmembrane region" description="Helical" evidence="8">
    <location>
        <begin position="154"/>
        <end position="173"/>
    </location>
</feature>
<keyword evidence="6 8" id="KW-1133">Transmembrane helix</keyword>
<dbReference type="GO" id="GO:0008233">
    <property type="term" value="F:peptidase activity"/>
    <property type="evidence" value="ECO:0007669"/>
    <property type="project" value="UniProtKB-KW"/>
</dbReference>
<dbReference type="AlphaFoldDB" id="A0A5J5IAV0"/>
<dbReference type="InterPro" id="IPR026392">
    <property type="entry name" value="Exo/Archaeosortase_dom"/>
</dbReference>
<evidence type="ECO:0000256" key="2">
    <source>
        <dbReference type="ARBA" id="ARBA00022475"/>
    </source>
</evidence>
<keyword evidence="2" id="KW-1003">Cell membrane</keyword>
<protein>
    <recommendedName>
        <fullName evidence="11">Exosortase/archaeosortase family protein</fullName>
    </recommendedName>
</protein>
<evidence type="ECO:0000313" key="10">
    <source>
        <dbReference type="Proteomes" id="UP000326903"/>
    </source>
</evidence>
<comment type="subcellular location">
    <subcellularLocation>
        <location evidence="1">Cell membrane</location>
        <topology evidence="1">Multi-pass membrane protein</topology>
    </subcellularLocation>
</comment>
<dbReference type="GO" id="GO:0006508">
    <property type="term" value="P:proteolysis"/>
    <property type="evidence" value="ECO:0007669"/>
    <property type="project" value="UniProtKB-KW"/>
</dbReference>
<feature type="transmembrane region" description="Helical" evidence="8">
    <location>
        <begin position="119"/>
        <end position="142"/>
    </location>
</feature>
<evidence type="ECO:0000256" key="8">
    <source>
        <dbReference type="SAM" id="Phobius"/>
    </source>
</evidence>
<dbReference type="InterPro" id="IPR019127">
    <property type="entry name" value="Exosortase"/>
</dbReference>
<keyword evidence="10" id="KW-1185">Reference proteome</keyword>
<keyword evidence="3" id="KW-0645">Protease</keyword>
<accession>A0A5J5IAV0</accession>
<evidence type="ECO:0000256" key="4">
    <source>
        <dbReference type="ARBA" id="ARBA00022692"/>
    </source>
</evidence>
<keyword evidence="5" id="KW-0378">Hydrolase</keyword>
<organism evidence="9 10">
    <name type="scientific">Ginsengibacter hankyongi</name>
    <dbReference type="NCBI Taxonomy" id="2607284"/>
    <lineage>
        <taxon>Bacteria</taxon>
        <taxon>Pseudomonadati</taxon>
        <taxon>Bacteroidota</taxon>
        <taxon>Chitinophagia</taxon>
        <taxon>Chitinophagales</taxon>
        <taxon>Chitinophagaceae</taxon>
        <taxon>Ginsengibacter</taxon>
    </lineage>
</organism>
<sequence>MKPLNPFIIYLLKFAGVFCTCYFGTLAIIGLAAPGGLYSPFVEKYLDYVSWLKNSLINATAGILSIFNIQTLREPGFVLRIKGGRGVLIAMNCVGYGVYSFWIAFVAANTATFWKKARWMLAGLLILWFINVIRITLLLLAINKGWPMPLGIDHHTWFTIAAYGMIFILIWLYDRKSGNKILNNEKKGRNLHD</sequence>
<dbReference type="Proteomes" id="UP000326903">
    <property type="component" value="Unassembled WGS sequence"/>
</dbReference>
<feature type="transmembrane region" description="Helical" evidence="8">
    <location>
        <begin position="7"/>
        <end position="33"/>
    </location>
</feature>
<gene>
    <name evidence="9" type="ORF">FW778_21600</name>
</gene>
<evidence type="ECO:0000256" key="7">
    <source>
        <dbReference type="ARBA" id="ARBA00023136"/>
    </source>
</evidence>
<evidence type="ECO:0000256" key="6">
    <source>
        <dbReference type="ARBA" id="ARBA00022989"/>
    </source>
</evidence>
<proteinExistence type="predicted"/>
<dbReference type="GO" id="GO:0005886">
    <property type="term" value="C:plasma membrane"/>
    <property type="evidence" value="ECO:0007669"/>
    <property type="project" value="UniProtKB-SubCell"/>
</dbReference>
<dbReference type="Pfam" id="PF09721">
    <property type="entry name" value="Exosortase_EpsH"/>
    <property type="match status" value="1"/>
</dbReference>